<dbReference type="InterPro" id="IPR013740">
    <property type="entry name" value="Redoxin"/>
</dbReference>
<comment type="subunit">
    <text evidence="6">Homodimer.</text>
</comment>
<dbReference type="EC" id="1.11.1.24" evidence="6"/>
<dbReference type="InterPro" id="IPR036249">
    <property type="entry name" value="Thioredoxin-like_sf"/>
</dbReference>
<sequence>MANITFKGGAIHTQGELPAVGSVAPEFKLTGGDLSEKSLADYKGKRVILNIFPSVDTGTCAASVRHFNQKAAGLDNTAVLCISKDLPFAQGRFCAAEGIENVATLSEYKDSNFSEAYQLKIVDGPLAGLLSRAVVVIDEQGKVVYTEQVAEITDEPNYDKALAVL</sequence>
<dbReference type="Gene3D" id="3.40.30.10">
    <property type="entry name" value="Glutaredoxin"/>
    <property type="match status" value="1"/>
</dbReference>
<organism evidence="8 9">
    <name type="scientific">Sphingobacterium wenxiniae</name>
    <dbReference type="NCBI Taxonomy" id="683125"/>
    <lineage>
        <taxon>Bacteria</taxon>
        <taxon>Pseudomonadati</taxon>
        <taxon>Bacteroidota</taxon>
        <taxon>Sphingobacteriia</taxon>
        <taxon>Sphingobacteriales</taxon>
        <taxon>Sphingobacteriaceae</taxon>
        <taxon>Sphingobacterium</taxon>
    </lineage>
</organism>
<dbReference type="InterPro" id="IPR050455">
    <property type="entry name" value="Tpx_Peroxidase_subfamily"/>
</dbReference>
<keyword evidence="1 6" id="KW-0575">Peroxidase</keyword>
<dbReference type="NCBIfam" id="NF001808">
    <property type="entry name" value="PRK00522.1"/>
    <property type="match status" value="1"/>
</dbReference>
<gene>
    <name evidence="6" type="primary">tpx</name>
    <name evidence="8" type="ORF">SAMN05660206_103220</name>
</gene>
<keyword evidence="9" id="KW-1185">Reference proteome</keyword>
<dbReference type="HAMAP" id="MF_00269">
    <property type="entry name" value="Tpx"/>
    <property type="match status" value="1"/>
</dbReference>
<evidence type="ECO:0000313" key="8">
    <source>
        <dbReference type="EMBL" id="SFS61227.1"/>
    </source>
</evidence>
<dbReference type="InterPro" id="IPR002065">
    <property type="entry name" value="TPX"/>
</dbReference>
<evidence type="ECO:0000256" key="6">
    <source>
        <dbReference type="HAMAP-Rule" id="MF_00269"/>
    </source>
</evidence>
<dbReference type="GO" id="GO:0008379">
    <property type="term" value="F:thioredoxin peroxidase activity"/>
    <property type="evidence" value="ECO:0007669"/>
    <property type="project" value="UniProtKB-UniRule"/>
</dbReference>
<dbReference type="AlphaFoldDB" id="A0A1I6R922"/>
<dbReference type="Proteomes" id="UP000198785">
    <property type="component" value="Unassembled WGS sequence"/>
</dbReference>
<feature type="domain" description="Thioredoxin" evidence="7">
    <location>
        <begin position="18"/>
        <end position="165"/>
    </location>
</feature>
<evidence type="ECO:0000256" key="3">
    <source>
        <dbReference type="ARBA" id="ARBA00023002"/>
    </source>
</evidence>
<dbReference type="PROSITE" id="PS51352">
    <property type="entry name" value="THIOREDOXIN_2"/>
    <property type="match status" value="1"/>
</dbReference>
<dbReference type="InterPro" id="IPR018219">
    <property type="entry name" value="Tpx_CS"/>
</dbReference>
<dbReference type="SUPFAM" id="SSF52833">
    <property type="entry name" value="Thioredoxin-like"/>
    <property type="match status" value="1"/>
</dbReference>
<dbReference type="EMBL" id="FOZZ01000003">
    <property type="protein sequence ID" value="SFS61227.1"/>
    <property type="molecule type" value="Genomic_DNA"/>
</dbReference>
<comment type="function">
    <text evidence="6">Thiol-specific peroxidase that catalyzes the reduction of hydrogen peroxide and organic hydroperoxides to water and alcohols, respectively. Plays a role in cell protection against oxidative stress by detoxifying peroxides.</text>
</comment>
<keyword evidence="3 6" id="KW-0560">Oxidoreductase</keyword>
<proteinExistence type="inferred from homology"/>
<evidence type="ECO:0000256" key="4">
    <source>
        <dbReference type="ARBA" id="ARBA00023157"/>
    </source>
</evidence>
<dbReference type="CDD" id="cd03014">
    <property type="entry name" value="PRX_Atyp2cys"/>
    <property type="match status" value="1"/>
</dbReference>
<comment type="catalytic activity">
    <reaction evidence="6">
        <text>a hydroperoxide + [thioredoxin]-dithiol = an alcohol + [thioredoxin]-disulfide + H2O</text>
        <dbReference type="Rhea" id="RHEA:62620"/>
        <dbReference type="Rhea" id="RHEA-COMP:10698"/>
        <dbReference type="Rhea" id="RHEA-COMP:10700"/>
        <dbReference type="ChEBI" id="CHEBI:15377"/>
        <dbReference type="ChEBI" id="CHEBI:29950"/>
        <dbReference type="ChEBI" id="CHEBI:30879"/>
        <dbReference type="ChEBI" id="CHEBI:35924"/>
        <dbReference type="ChEBI" id="CHEBI:50058"/>
        <dbReference type="EC" id="1.11.1.24"/>
    </reaction>
</comment>
<dbReference type="Pfam" id="PF08534">
    <property type="entry name" value="Redoxin"/>
    <property type="match status" value="1"/>
</dbReference>
<name>A0A1I6R922_9SPHI</name>
<dbReference type="InterPro" id="IPR013766">
    <property type="entry name" value="Thioredoxin_domain"/>
</dbReference>
<comment type="miscellaneous">
    <text evidence="6">The active site is a conserved redox-active cysteine residue, the peroxidatic cysteine (C(P)), which makes the nucleophilic attack on the peroxide substrate. The peroxide oxidizes the C(P)-SH to cysteine sulfenic acid (C(P)-SOH), which then reacts with another cysteine residue, the resolving cysteine (C(R)), to form a disulfide bridge. The disulfide is subsequently reduced by an appropriate electron donor to complete the catalytic cycle. In this atypical 2-Cys peroxiredoxin, C(R) is present in the same subunit to form an intramolecular disulfide. The disulfide is subsequently reduced by thioredoxin.</text>
</comment>
<comment type="similarity">
    <text evidence="6">Belongs to the peroxiredoxin family. Tpx subfamily.</text>
</comment>
<evidence type="ECO:0000256" key="2">
    <source>
        <dbReference type="ARBA" id="ARBA00022862"/>
    </source>
</evidence>
<protein>
    <recommendedName>
        <fullName evidence="6">Thiol peroxidase</fullName>
        <shortName evidence="6">Tpx</shortName>
        <ecNumber evidence="6">1.11.1.24</ecNumber>
    </recommendedName>
    <alternativeName>
        <fullName evidence="6">Peroxiredoxin tpx</fullName>
        <shortName evidence="6">Prx</shortName>
    </alternativeName>
    <alternativeName>
        <fullName evidence="6">Thioredoxin peroxidase</fullName>
    </alternativeName>
    <alternativeName>
        <fullName evidence="6">Thioredoxin-dependent peroxiredoxin</fullName>
    </alternativeName>
</protein>
<evidence type="ECO:0000313" key="9">
    <source>
        <dbReference type="Proteomes" id="UP000198785"/>
    </source>
</evidence>
<dbReference type="OrthoDB" id="9809746at2"/>
<evidence type="ECO:0000256" key="1">
    <source>
        <dbReference type="ARBA" id="ARBA00022559"/>
    </source>
</evidence>
<feature type="disulfide bond" description="Redox-active" evidence="6">
    <location>
        <begin position="60"/>
        <end position="94"/>
    </location>
</feature>
<evidence type="ECO:0000256" key="5">
    <source>
        <dbReference type="ARBA" id="ARBA00023284"/>
    </source>
</evidence>
<keyword evidence="2 6" id="KW-0049">Antioxidant</keyword>
<dbReference type="STRING" id="683125.SAMN05660206_103220"/>
<keyword evidence="4 6" id="KW-1015">Disulfide bond</keyword>
<dbReference type="PANTHER" id="PTHR43110">
    <property type="entry name" value="THIOL PEROXIDASE"/>
    <property type="match status" value="1"/>
</dbReference>
<accession>A0A1I6R922</accession>
<dbReference type="PANTHER" id="PTHR43110:SF1">
    <property type="entry name" value="THIOL PEROXIDASE"/>
    <property type="match status" value="1"/>
</dbReference>
<evidence type="ECO:0000259" key="7">
    <source>
        <dbReference type="PROSITE" id="PS51352"/>
    </source>
</evidence>
<reference evidence="8 9" key="1">
    <citation type="submission" date="2016-10" db="EMBL/GenBank/DDBJ databases">
        <authorList>
            <person name="de Groot N.N."/>
        </authorList>
    </citation>
    <scope>NUCLEOTIDE SEQUENCE [LARGE SCALE GENOMIC DNA]</scope>
    <source>
        <strain evidence="8 9">DSM 22789</strain>
    </source>
</reference>
<feature type="active site" description="Cysteine sulfenic acid (-SOH) intermediate" evidence="6">
    <location>
        <position position="60"/>
    </location>
</feature>
<dbReference type="PROSITE" id="PS01265">
    <property type="entry name" value="TPX"/>
    <property type="match status" value="1"/>
</dbReference>
<dbReference type="RefSeq" id="WP_093364392.1">
    <property type="nucleotide sequence ID" value="NZ_FOZZ01000003.1"/>
</dbReference>
<keyword evidence="5 6" id="KW-0676">Redox-active center</keyword>